<dbReference type="eggNOG" id="COG3782">
    <property type="taxonomic scope" value="Bacteria"/>
</dbReference>
<proteinExistence type="predicted"/>
<evidence type="ECO:0008006" key="3">
    <source>
        <dbReference type="Google" id="ProtNLM"/>
    </source>
</evidence>
<organism evidence="1 2">
    <name type="scientific">Vibrio proteolyticus NBRC 13287</name>
    <dbReference type="NCBI Taxonomy" id="1219065"/>
    <lineage>
        <taxon>Bacteria</taxon>
        <taxon>Pseudomonadati</taxon>
        <taxon>Pseudomonadota</taxon>
        <taxon>Gammaproteobacteria</taxon>
        <taxon>Vibrionales</taxon>
        <taxon>Vibrionaceae</taxon>
        <taxon>Vibrio</taxon>
    </lineage>
</organism>
<gene>
    <name evidence="1" type="ORF">VPR01S_02_01120</name>
</gene>
<evidence type="ECO:0000313" key="1">
    <source>
        <dbReference type="EMBL" id="GAD65861.1"/>
    </source>
</evidence>
<evidence type="ECO:0000313" key="2">
    <source>
        <dbReference type="Proteomes" id="UP000016570"/>
    </source>
</evidence>
<name>U2ZDU7_VIBPR</name>
<protein>
    <recommendedName>
        <fullName evidence="3">Type II citrate synthase</fullName>
    </recommendedName>
</protein>
<dbReference type="InterPro" id="IPR015003">
    <property type="entry name" value="DUF1853"/>
</dbReference>
<sequence length="252" mass="29317">MTQLSQIARWVATTPTLFSAHTPLETQPPFTVDLSALDDVYQGNPRLGFLYQHVCHQLFQRHPDFQVEAEEIQLQHKGQTLGAIDFIVRHLPSNALQHWEVAIKFYLLKDGLWFGPNAHDQLDKKLTRMLSHQLQMSQTDAFTERYPHWPTMTQHLLMQGRLYINPFDPQPIPPTCLGYALNPERIKGLWCYQSQRPQITQTLYQLDKPQWISGRDASSPVVTGVTERFIHCQDDTGRFWFIVPDQWPNNSQ</sequence>
<dbReference type="RefSeq" id="WP_021703852.1">
    <property type="nucleotide sequence ID" value="NZ_BATJ01000002.1"/>
</dbReference>
<accession>U2ZDU7</accession>
<reference evidence="1 2" key="1">
    <citation type="submission" date="2013-09" db="EMBL/GenBank/DDBJ databases">
        <title>Whole genome shotgun sequence of Vibrio proteolyticus NBRC 13287.</title>
        <authorList>
            <person name="Isaki S."/>
            <person name="Hosoyama A."/>
            <person name="Numata M."/>
            <person name="Hashimoto M."/>
            <person name="Hosoyama Y."/>
            <person name="Tsuchikane K."/>
            <person name="Noguchi M."/>
            <person name="Hirakata S."/>
            <person name="Ichikawa N."/>
            <person name="Ohji S."/>
            <person name="Yamazoe A."/>
            <person name="Fujita N."/>
        </authorList>
    </citation>
    <scope>NUCLEOTIDE SEQUENCE [LARGE SCALE GENOMIC DNA]</scope>
    <source>
        <strain evidence="1 2">NBRC 13287</strain>
    </source>
</reference>
<comment type="caution">
    <text evidence="1">The sequence shown here is derived from an EMBL/GenBank/DDBJ whole genome shotgun (WGS) entry which is preliminary data.</text>
</comment>
<dbReference type="Pfam" id="PF08907">
    <property type="entry name" value="DUF1853"/>
    <property type="match status" value="1"/>
</dbReference>
<dbReference type="Proteomes" id="UP000016570">
    <property type="component" value="Unassembled WGS sequence"/>
</dbReference>
<dbReference type="AlphaFoldDB" id="U2ZDU7"/>
<dbReference type="STRING" id="1219065.VPR01S_02_01120"/>
<keyword evidence="2" id="KW-1185">Reference proteome</keyword>
<dbReference type="EMBL" id="BATJ01000002">
    <property type="protein sequence ID" value="GAD65861.1"/>
    <property type="molecule type" value="Genomic_DNA"/>
</dbReference>